<evidence type="ECO:0000256" key="3">
    <source>
        <dbReference type="ARBA" id="ARBA00023125"/>
    </source>
</evidence>
<reference evidence="8 9" key="1">
    <citation type="journal article" date="2021" name="Int. J. Syst. Evol. Microbiol.">
        <title>Reticulibacter mediterranei gen. nov., sp. nov., within the new family Reticulibacteraceae fam. nov., and Ktedonospora formicarum gen. nov., sp. nov., Ktedonobacter robiniae sp. nov., Dictyobacter formicarum sp. nov. and Dictyobacter arantiisoli sp. nov., belonging to the class Ktedonobacteria.</title>
        <authorList>
            <person name="Yabe S."/>
            <person name="Zheng Y."/>
            <person name="Wang C.M."/>
            <person name="Sakai Y."/>
            <person name="Abe K."/>
            <person name="Yokota A."/>
            <person name="Donadio S."/>
            <person name="Cavaletti L."/>
            <person name="Monciardini P."/>
        </authorList>
    </citation>
    <scope>NUCLEOTIDE SEQUENCE [LARGE SCALE GENOMIC DNA]</scope>
    <source>
        <strain evidence="8 9">SOSP1-30</strain>
    </source>
</reference>
<dbReference type="InterPro" id="IPR001789">
    <property type="entry name" value="Sig_transdc_resp-reg_receiver"/>
</dbReference>
<dbReference type="Gene3D" id="3.40.50.2300">
    <property type="match status" value="1"/>
</dbReference>
<dbReference type="CDD" id="cd17535">
    <property type="entry name" value="REC_NarL-like"/>
    <property type="match status" value="1"/>
</dbReference>
<keyword evidence="3" id="KW-0238">DNA-binding</keyword>
<protein>
    <recommendedName>
        <fullName evidence="10">DNA-binding response regulator</fullName>
    </recommendedName>
</protein>
<gene>
    <name evidence="8" type="ORF">KSB_16530</name>
</gene>
<comment type="caution">
    <text evidence="8">The sequence shown here is derived from an EMBL/GenBank/DDBJ whole genome shotgun (WGS) entry which is preliminary data.</text>
</comment>
<dbReference type="RefSeq" id="WP_201370012.1">
    <property type="nucleotide sequence ID" value="NZ_BNJG01000001.1"/>
</dbReference>
<dbReference type="Gene3D" id="3.30.565.10">
    <property type="entry name" value="Histidine kinase-like ATPase, C-terminal domain"/>
    <property type="match status" value="1"/>
</dbReference>
<name>A0ABQ3UKI5_9CHLR</name>
<dbReference type="PROSITE" id="PS00622">
    <property type="entry name" value="HTH_LUXR_1"/>
    <property type="match status" value="1"/>
</dbReference>
<dbReference type="PANTHER" id="PTHR43214:SF24">
    <property type="entry name" value="TRANSCRIPTIONAL REGULATORY PROTEIN NARL-RELATED"/>
    <property type="match status" value="1"/>
</dbReference>
<proteinExistence type="predicted"/>
<sequence>MASENVHSQEQQHEQLLQTLSAMLIEFQVLSASADLQHMPDLASHLCSLEQMTRQALHLARTSSDYLVLPELEGHTLGEALEQLVDATAEQLGLSSRVTLTGVEEHTRNADVTHAEYLLFLLAQETLYQLRQHQGARRVRLTLAYTQEDILLAIEDDGTLPTLAVPSDLPTPDDPPPFWSDAQEGVGNFSEHIYCDLRARFEAMGGTLTSEALTQGTRVQARLPYQHERAQAVVPAELAPPISVSAPSQPEARLSLLIVDAQPVVRAGLHHLLESYADLWVVGEAGDGVQAVSETLELGPQVVLLDAQLPEGQSLEALRQIKQLNLNTRVLMLSTQEREDYLYETLRAGADGYLLKDVSSEELAEALRIVARGEVLVQPQLAGRLLSRVGRERERGARSEALTTRELEVLRLLARGLRNKEIAARLYVSERTVNFHLANIYQKMNVSGRTEALSKALAQGLVEAR</sequence>
<accession>A0ABQ3UKI5</accession>
<evidence type="ECO:0000256" key="1">
    <source>
        <dbReference type="ARBA" id="ARBA00022553"/>
    </source>
</evidence>
<dbReference type="CDD" id="cd06170">
    <property type="entry name" value="LuxR_C_like"/>
    <property type="match status" value="1"/>
</dbReference>
<dbReference type="InterPro" id="IPR039420">
    <property type="entry name" value="WalR-like"/>
</dbReference>
<dbReference type="Proteomes" id="UP000654345">
    <property type="component" value="Unassembled WGS sequence"/>
</dbReference>
<evidence type="ECO:0000256" key="2">
    <source>
        <dbReference type="ARBA" id="ARBA00023015"/>
    </source>
</evidence>
<dbReference type="PANTHER" id="PTHR43214">
    <property type="entry name" value="TWO-COMPONENT RESPONSE REGULATOR"/>
    <property type="match status" value="1"/>
</dbReference>
<keyword evidence="9" id="KW-1185">Reference proteome</keyword>
<keyword evidence="2" id="KW-0805">Transcription regulation</keyword>
<dbReference type="SMART" id="SM00421">
    <property type="entry name" value="HTH_LUXR"/>
    <property type="match status" value="1"/>
</dbReference>
<dbReference type="Pfam" id="PF00196">
    <property type="entry name" value="GerE"/>
    <property type="match status" value="1"/>
</dbReference>
<keyword evidence="4" id="KW-0804">Transcription</keyword>
<dbReference type="Pfam" id="PF00072">
    <property type="entry name" value="Response_reg"/>
    <property type="match status" value="1"/>
</dbReference>
<evidence type="ECO:0008006" key="10">
    <source>
        <dbReference type="Google" id="ProtNLM"/>
    </source>
</evidence>
<dbReference type="EMBL" id="BNJG01000001">
    <property type="protein sequence ID" value="GHO53178.1"/>
    <property type="molecule type" value="Genomic_DNA"/>
</dbReference>
<evidence type="ECO:0000313" key="8">
    <source>
        <dbReference type="EMBL" id="GHO53178.1"/>
    </source>
</evidence>
<dbReference type="InterPro" id="IPR000792">
    <property type="entry name" value="Tscrpt_reg_LuxR_C"/>
</dbReference>
<evidence type="ECO:0000256" key="5">
    <source>
        <dbReference type="PROSITE-ProRule" id="PRU00169"/>
    </source>
</evidence>
<dbReference type="SUPFAM" id="SSF52172">
    <property type="entry name" value="CheY-like"/>
    <property type="match status" value="1"/>
</dbReference>
<feature type="domain" description="HTH luxR-type" evidence="6">
    <location>
        <begin position="395"/>
        <end position="460"/>
    </location>
</feature>
<dbReference type="SUPFAM" id="SSF46894">
    <property type="entry name" value="C-terminal effector domain of the bipartite response regulators"/>
    <property type="match status" value="1"/>
</dbReference>
<evidence type="ECO:0000313" key="9">
    <source>
        <dbReference type="Proteomes" id="UP000654345"/>
    </source>
</evidence>
<feature type="modified residue" description="4-aspartylphosphate" evidence="5">
    <location>
        <position position="306"/>
    </location>
</feature>
<dbReference type="PROSITE" id="PS50043">
    <property type="entry name" value="HTH_LUXR_2"/>
    <property type="match status" value="1"/>
</dbReference>
<evidence type="ECO:0000259" key="7">
    <source>
        <dbReference type="PROSITE" id="PS50110"/>
    </source>
</evidence>
<feature type="domain" description="Response regulatory" evidence="7">
    <location>
        <begin position="255"/>
        <end position="371"/>
    </location>
</feature>
<dbReference type="InterPro" id="IPR036890">
    <property type="entry name" value="HATPase_C_sf"/>
</dbReference>
<dbReference type="InterPro" id="IPR011006">
    <property type="entry name" value="CheY-like_superfamily"/>
</dbReference>
<dbReference type="SMART" id="SM00448">
    <property type="entry name" value="REC"/>
    <property type="match status" value="1"/>
</dbReference>
<evidence type="ECO:0000256" key="4">
    <source>
        <dbReference type="ARBA" id="ARBA00023163"/>
    </source>
</evidence>
<organism evidence="8 9">
    <name type="scientific">Ktedonobacter robiniae</name>
    <dbReference type="NCBI Taxonomy" id="2778365"/>
    <lineage>
        <taxon>Bacteria</taxon>
        <taxon>Bacillati</taxon>
        <taxon>Chloroflexota</taxon>
        <taxon>Ktedonobacteria</taxon>
        <taxon>Ktedonobacterales</taxon>
        <taxon>Ktedonobacteraceae</taxon>
        <taxon>Ktedonobacter</taxon>
    </lineage>
</organism>
<dbReference type="InterPro" id="IPR016032">
    <property type="entry name" value="Sig_transdc_resp-reg_C-effctor"/>
</dbReference>
<dbReference type="InterPro" id="IPR058245">
    <property type="entry name" value="NreC/VraR/RcsB-like_REC"/>
</dbReference>
<evidence type="ECO:0000259" key="6">
    <source>
        <dbReference type="PROSITE" id="PS50043"/>
    </source>
</evidence>
<dbReference type="PRINTS" id="PR00038">
    <property type="entry name" value="HTHLUXR"/>
</dbReference>
<keyword evidence="1 5" id="KW-0597">Phosphoprotein</keyword>
<dbReference type="PROSITE" id="PS50110">
    <property type="entry name" value="RESPONSE_REGULATORY"/>
    <property type="match status" value="1"/>
</dbReference>